<dbReference type="PANTHER" id="PTHR30528:SF0">
    <property type="entry name" value="CYTOPLASMIC PROTEIN"/>
    <property type="match status" value="1"/>
</dbReference>
<dbReference type="Pfam" id="PF06224">
    <property type="entry name" value="AlkZ-like"/>
    <property type="match status" value="1"/>
</dbReference>
<proteinExistence type="predicted"/>
<comment type="caution">
    <text evidence="1">The sequence shown here is derived from an EMBL/GenBank/DDBJ whole genome shotgun (WGS) entry which is preliminary data.</text>
</comment>
<evidence type="ECO:0000313" key="1">
    <source>
        <dbReference type="EMBL" id="MFB9314054.1"/>
    </source>
</evidence>
<protein>
    <submittedName>
        <fullName evidence="1">Winged helix-turn-helix domain-containing protein</fullName>
    </submittedName>
</protein>
<keyword evidence="2" id="KW-1185">Reference proteome</keyword>
<dbReference type="PANTHER" id="PTHR30528">
    <property type="entry name" value="CYTOPLASMIC PROTEIN"/>
    <property type="match status" value="1"/>
</dbReference>
<organism evidence="1 2">
    <name type="scientific">Nocardioides plantarum</name>
    <dbReference type="NCBI Taxonomy" id="29299"/>
    <lineage>
        <taxon>Bacteria</taxon>
        <taxon>Bacillati</taxon>
        <taxon>Actinomycetota</taxon>
        <taxon>Actinomycetes</taxon>
        <taxon>Propionibacteriales</taxon>
        <taxon>Nocardioidaceae</taxon>
        <taxon>Nocardioides</taxon>
    </lineage>
</organism>
<dbReference type="EMBL" id="JBHMDG010000015">
    <property type="protein sequence ID" value="MFB9314054.1"/>
    <property type="molecule type" value="Genomic_DNA"/>
</dbReference>
<accession>A0ABV5KBE5</accession>
<name>A0ABV5KBE5_9ACTN</name>
<evidence type="ECO:0000313" key="2">
    <source>
        <dbReference type="Proteomes" id="UP001589750"/>
    </source>
</evidence>
<dbReference type="RefSeq" id="WP_246083943.1">
    <property type="nucleotide sequence ID" value="NZ_JBHMDG010000015.1"/>
</dbReference>
<sequence>MSPRPTSLSRAQARRVALAAQGFLDKPHEAPTMRTLARTLQRTGVLQVDSVNVLTRAHYMPLYSRMGAYDPALLERASTGRQRRRLVEYWAHVQAFMPVELWPAMDHRRRHYVEGRSTWWGGVSDELADRLVDQVTDLGASTARELDDGAPRSKEHWGWNWSEARKGLDYLSMTGRLAIAGRTSQFEVRYDLPERVLPDHVLAAPDLTVEEQHLALVRRAAMSHGVATVGCLADYYRMRVTPTERAVATLVESGELEPVSIQGWARPAYLHRDARRPRAVGARALLSPFDPVVWRRERAEQLFDFHYRIEIYTPPDKRVHGYYVLPFLLRDELVARADLKADRATGRLLVRGVYAEDGAPHDTAPQLAAELRRLAGWLGLAEVVVEARGDLAPALAAEVSVELTAEVTAEVTAEERSATTAR</sequence>
<dbReference type="Proteomes" id="UP001589750">
    <property type="component" value="Unassembled WGS sequence"/>
</dbReference>
<gene>
    <name evidence="1" type="ORF">ACFFRI_13450</name>
</gene>
<dbReference type="InterPro" id="IPR009351">
    <property type="entry name" value="AlkZ-like"/>
</dbReference>
<reference evidence="1 2" key="1">
    <citation type="submission" date="2024-09" db="EMBL/GenBank/DDBJ databases">
        <authorList>
            <person name="Sun Q."/>
            <person name="Mori K."/>
        </authorList>
    </citation>
    <scope>NUCLEOTIDE SEQUENCE [LARGE SCALE GENOMIC DNA]</scope>
    <source>
        <strain evidence="1 2">JCM 9626</strain>
    </source>
</reference>